<evidence type="ECO:0000313" key="3">
    <source>
        <dbReference type="Proteomes" id="UP000198287"/>
    </source>
</evidence>
<feature type="region of interest" description="Disordered" evidence="1">
    <location>
        <begin position="619"/>
        <end position="658"/>
    </location>
</feature>
<feature type="compositionally biased region" description="Polar residues" evidence="1">
    <location>
        <begin position="1335"/>
        <end position="1347"/>
    </location>
</feature>
<protein>
    <submittedName>
        <fullName evidence="2">Uncharacterized protein</fullName>
    </submittedName>
</protein>
<feature type="compositionally biased region" description="Polar residues" evidence="1">
    <location>
        <begin position="417"/>
        <end position="426"/>
    </location>
</feature>
<sequence length="1468" mass="159323">MDPFQPQDVANLVVRFLAAHGWEETVMSMIREIPSMKYNVPKRPPNVSTAAYLKLIARPTPIPTLSDLLNDYGKSKIIVPQMIQRQNPGGSPLRQQDALVTQLKQLGDIISRPVAQGPAPQVVKIDFGVNTERKGSRVVATQTEDEEFIEEEEQDPVVAEVPLMFYNSLMSDPQKLASVINEHLTDSVSSKDDALQKVGESEIDKFMFDLLRDDDSCSLSTMLQRNDDLGLSNLLNDDVAPSPPKNCATNNTQEPMNSNSLSTTKNLNKESSTTPSTTLVTPRRTQPPNLNSITKSTTNSNHSATPVPMKRIVPKPAPLGTPRPNPVFQLGESPIAEKVVHPITGRPYTVVCNFPKVSDWERLGRRSIIPRVETLPPPPPALITEPISPAKSPSKSAYQTPIDKPSTASSNDERGDNNAQITVNNSGAEVTPILADLCTTTPAAPSSTSDTTSKKRSPRFLGLVSSAQKILATTTHSSLYRKSFSTPRKKHVRSLFFNTPPPSTKDDHQTLHANPLPIPHNVATPDSTSVNRTQNNVHGVSHSLPLKRKSTGTSPHGQSFKKRLQWNEEDLYKSSAFPDRNFGSMQLSKNMMESAKKIVSPEHLNVSKQSVSRGVDPSLFDISEERSESSFESSREILSNEVEDNPPPEPPESGLKVHSISGNDMTMLDSERSLEEGECNDDDDECQVTAIPSQAGTTALITPPVPVSSPPQEFQILENPPTPAVEVEVSTTKEPATLLETLTSPLKISKSKKVAKQSTSSILDKKDDKQKQSKNKKAKVQGKKKMNNSSNYNRELVSQLFGSEQSSSSSPEEEVRRNVKRKQGSVARKKSIAGNIGSPTRSKVLSPVCRRSPRVSQKEKQQTTVKPSPMKSRKSQEVTPKALVALKPTRKSKSPSNPVACTRKSRAVDVIAAKTVADSAVPLGRPSLSPKKKKDLPRKSHSSCASQTERIKSPPTLPPSTIATAKETTLTNSNLEPVDMSLPTASSSNSPSKIANQGLDGGMRLTSDVMTIHTMNIVQATPVKDPSLHPFQIMPAPIGFPDPTPVKNSLDPTDLDSRSQFSALITPLKTVGQAQITSPFLGLPPTPRYIPHDIETNSNSNSNFGIFRSTSDHHNTLFRCGDDGSNSGLNTPFKLGPPPTPGKSIFFDERSQGAIMLRAITTTTTLNQDSSGGSGDVLKPTGRGAVEATLDLSPPIPPHRMAAKVLLSMSTTTVIKPKEVAQVPSHVSINRRSPMVIVGNPTMGTLSCKPIASAAPIPLNFTRRDAPVQFQIPKNVPRKISPVAAPVPKPIRSKGFVEDLSKDGSPLPQVVVHTPQPEVVPVSPIVVPEVTPTTNSTRGEAGNNNENTPREFGADHSSRTRLKKVINFSVNDTRKCLVASDEKRLLLSSIPSNLNDGQLPTRSTNNSVSSESAMKLSTCPDQPKNKNKPLVLPTALGNALKKTDFSHFLKTIHKSVQKPTVLEPKSKP</sequence>
<feature type="compositionally biased region" description="Polar residues" evidence="1">
    <location>
        <begin position="730"/>
        <end position="746"/>
    </location>
</feature>
<feature type="region of interest" description="Disordered" evidence="1">
    <location>
        <begin position="730"/>
        <end position="901"/>
    </location>
</feature>
<feature type="compositionally biased region" description="Polar residues" evidence="1">
    <location>
        <begin position="286"/>
        <end position="304"/>
    </location>
</feature>
<feature type="compositionally biased region" description="Basic residues" evidence="1">
    <location>
        <begin position="772"/>
        <end position="786"/>
    </location>
</feature>
<gene>
    <name evidence="2" type="ORF">Fcan01_04476</name>
</gene>
<dbReference type="EMBL" id="LNIX01000002">
    <property type="protein sequence ID" value="OXA59734.1"/>
    <property type="molecule type" value="Genomic_DNA"/>
</dbReference>
<feature type="region of interest" description="Disordered" evidence="1">
    <location>
        <begin position="536"/>
        <end position="559"/>
    </location>
</feature>
<reference evidence="2 3" key="1">
    <citation type="submission" date="2015-12" db="EMBL/GenBank/DDBJ databases">
        <title>The genome of Folsomia candida.</title>
        <authorList>
            <person name="Faddeeva A."/>
            <person name="Derks M.F."/>
            <person name="Anvar Y."/>
            <person name="Smit S."/>
            <person name="Van Straalen N."/>
            <person name="Roelofs D."/>
        </authorList>
    </citation>
    <scope>NUCLEOTIDE SEQUENCE [LARGE SCALE GENOMIC DNA]</scope>
    <source>
        <strain evidence="2 3">VU population</strain>
        <tissue evidence="2">Whole body</tissue>
    </source>
</reference>
<feature type="region of interest" description="Disordered" evidence="1">
    <location>
        <begin position="921"/>
        <end position="962"/>
    </location>
</feature>
<keyword evidence="3" id="KW-1185">Reference proteome</keyword>
<feature type="compositionally biased region" description="Low complexity" evidence="1">
    <location>
        <begin position="257"/>
        <end position="284"/>
    </location>
</feature>
<dbReference type="OrthoDB" id="10693110at2759"/>
<feature type="compositionally biased region" description="Basic and acidic residues" evidence="1">
    <location>
        <begin position="1348"/>
        <end position="1357"/>
    </location>
</feature>
<accession>A0A226ERQ2</accession>
<feature type="region of interest" description="Disordered" evidence="1">
    <location>
        <begin position="371"/>
        <end position="426"/>
    </location>
</feature>
<feature type="compositionally biased region" description="Polar residues" evidence="1">
    <location>
        <begin position="247"/>
        <end position="256"/>
    </location>
</feature>
<evidence type="ECO:0000256" key="1">
    <source>
        <dbReference type="SAM" id="MobiDB-lite"/>
    </source>
</evidence>
<feature type="compositionally biased region" description="Basic and acidic residues" evidence="1">
    <location>
        <begin position="623"/>
        <end position="635"/>
    </location>
</feature>
<comment type="caution">
    <text evidence="2">The sequence shown here is derived from an EMBL/GenBank/DDBJ whole genome shotgun (WGS) entry which is preliminary data.</text>
</comment>
<feature type="region of interest" description="Disordered" evidence="1">
    <location>
        <begin position="236"/>
        <end position="320"/>
    </location>
</feature>
<feature type="compositionally biased region" description="Basic residues" evidence="1">
    <location>
        <begin position="818"/>
        <end position="831"/>
    </location>
</feature>
<feature type="compositionally biased region" description="Low complexity" evidence="1">
    <location>
        <begin position="382"/>
        <end position="397"/>
    </location>
</feature>
<name>A0A226ERQ2_FOLCA</name>
<proteinExistence type="predicted"/>
<dbReference type="OMA" id="QDERNDF"/>
<dbReference type="Proteomes" id="UP000198287">
    <property type="component" value="Unassembled WGS sequence"/>
</dbReference>
<evidence type="ECO:0000313" key="2">
    <source>
        <dbReference type="EMBL" id="OXA59734.1"/>
    </source>
</evidence>
<feature type="compositionally biased region" description="Basic residues" evidence="1">
    <location>
        <begin position="930"/>
        <end position="941"/>
    </location>
</feature>
<feature type="region of interest" description="Disordered" evidence="1">
    <location>
        <begin position="439"/>
        <end position="460"/>
    </location>
</feature>
<feature type="compositionally biased region" description="Low complexity" evidence="1">
    <location>
        <begin position="439"/>
        <end position="451"/>
    </location>
</feature>
<organism evidence="2 3">
    <name type="scientific">Folsomia candida</name>
    <name type="common">Springtail</name>
    <dbReference type="NCBI Taxonomy" id="158441"/>
    <lineage>
        <taxon>Eukaryota</taxon>
        <taxon>Metazoa</taxon>
        <taxon>Ecdysozoa</taxon>
        <taxon>Arthropoda</taxon>
        <taxon>Hexapoda</taxon>
        <taxon>Collembola</taxon>
        <taxon>Entomobryomorpha</taxon>
        <taxon>Isotomoidea</taxon>
        <taxon>Isotomidae</taxon>
        <taxon>Proisotominae</taxon>
        <taxon>Folsomia</taxon>
    </lineage>
</organism>
<feature type="region of interest" description="Disordered" evidence="1">
    <location>
        <begin position="1329"/>
        <end position="1357"/>
    </location>
</feature>